<dbReference type="GO" id="GO:0005524">
    <property type="term" value="F:ATP binding"/>
    <property type="evidence" value="ECO:0007669"/>
    <property type="project" value="UniProtKB-KW"/>
</dbReference>
<dbReference type="Gene3D" id="3.40.50.300">
    <property type="entry name" value="P-loop containing nucleotide triphosphate hydrolases"/>
    <property type="match status" value="1"/>
</dbReference>
<accession>A0A0D4C0Y7</accession>
<gene>
    <name evidence="7" type="ORF">UM93_11650</name>
</gene>
<dbReference type="InterPro" id="IPR012853">
    <property type="entry name" value="CPT"/>
</dbReference>
<keyword evidence="2" id="KW-0547">Nucleotide-binding</keyword>
<evidence type="ECO:0000256" key="3">
    <source>
        <dbReference type="ARBA" id="ARBA00022777"/>
    </source>
</evidence>
<dbReference type="PROSITE" id="PS01075">
    <property type="entry name" value="ACETATE_KINASE_1"/>
    <property type="match status" value="1"/>
</dbReference>
<name>A0A0D4C0Y7_9MICC</name>
<organism evidence="7 8">
    <name type="scientific">Psychromicrobium lacuslunae</name>
    <dbReference type="NCBI Taxonomy" id="1618207"/>
    <lineage>
        <taxon>Bacteria</taxon>
        <taxon>Bacillati</taxon>
        <taxon>Actinomycetota</taxon>
        <taxon>Actinomycetes</taxon>
        <taxon>Micrococcales</taxon>
        <taxon>Micrococcaceae</taxon>
        <taxon>Psychromicrobium</taxon>
    </lineage>
</organism>
<keyword evidence="1" id="KW-0808">Transferase</keyword>
<protein>
    <recommendedName>
        <fullName evidence="9">Chloramphenicol phosphotransferase</fullName>
    </recommendedName>
</protein>
<evidence type="ECO:0000313" key="7">
    <source>
        <dbReference type="EMBL" id="AJT42001.1"/>
    </source>
</evidence>
<feature type="binding site" evidence="6">
    <location>
        <begin position="14"/>
        <end position="21"/>
    </location>
    <ligand>
        <name>ATP</name>
        <dbReference type="ChEBI" id="CHEBI:30616"/>
    </ligand>
</feature>
<dbReference type="InterPro" id="IPR027417">
    <property type="entry name" value="P-loop_NTPase"/>
</dbReference>
<dbReference type="GO" id="GO:0016301">
    <property type="term" value="F:kinase activity"/>
    <property type="evidence" value="ECO:0007669"/>
    <property type="project" value="UniProtKB-KW"/>
</dbReference>
<dbReference type="PIRSF" id="PIRSF007531">
    <property type="entry name" value="CPT"/>
    <property type="match status" value="1"/>
</dbReference>
<keyword evidence="4" id="KW-0067">ATP-binding</keyword>
<evidence type="ECO:0000256" key="4">
    <source>
        <dbReference type="ARBA" id="ARBA00022840"/>
    </source>
</evidence>
<proteinExistence type="predicted"/>
<dbReference type="RefSeq" id="WP_045075741.1">
    <property type="nucleotide sequence ID" value="NZ_CP011005.1"/>
</dbReference>
<feature type="active site" evidence="5">
    <location>
        <position position="41"/>
    </location>
</feature>
<reference evidence="7 8" key="1">
    <citation type="journal article" date="2015" name="Genome Announc.">
        <title>Complete Genome Sequencing of Protease-Producing Novel Arthrobacter sp. Strain IHBB 11108 Using PacBio Single-Molecule Real-Time Sequencing Technology.</title>
        <authorList>
            <person name="Kiran S."/>
            <person name="Swarnkar M.K."/>
            <person name="Pal M."/>
            <person name="Thakur R."/>
            <person name="Tewari R."/>
            <person name="Singh A.K."/>
            <person name="Gulati A."/>
        </authorList>
    </citation>
    <scope>NUCLEOTIDE SEQUENCE [LARGE SCALE GENOMIC DNA]</scope>
    <source>
        <strain evidence="7 8">IHBB 11108</strain>
    </source>
</reference>
<dbReference type="HOGENOM" id="CLU_101381_0_0_11"/>
<evidence type="ECO:0000256" key="5">
    <source>
        <dbReference type="PIRSR" id="PIRSR007531-1"/>
    </source>
</evidence>
<evidence type="ECO:0000313" key="8">
    <source>
        <dbReference type="Proteomes" id="UP000061839"/>
    </source>
</evidence>
<dbReference type="EMBL" id="CP011005">
    <property type="protein sequence ID" value="AJT42001.1"/>
    <property type="molecule type" value="Genomic_DNA"/>
</dbReference>
<dbReference type="SUPFAM" id="SSF52540">
    <property type="entry name" value="P-loop containing nucleoside triphosphate hydrolases"/>
    <property type="match status" value="1"/>
</dbReference>
<dbReference type="AlphaFoldDB" id="A0A0D4C0Y7"/>
<dbReference type="Proteomes" id="UP000061839">
    <property type="component" value="Chromosome"/>
</dbReference>
<evidence type="ECO:0000256" key="6">
    <source>
        <dbReference type="PIRSR" id="PIRSR007531-2"/>
    </source>
</evidence>
<dbReference type="GO" id="GO:0016774">
    <property type="term" value="F:phosphotransferase activity, carboxyl group as acceptor"/>
    <property type="evidence" value="ECO:0007669"/>
    <property type="project" value="InterPro"/>
</dbReference>
<dbReference type="KEGG" id="ari:UM93_11650"/>
<evidence type="ECO:0000256" key="1">
    <source>
        <dbReference type="ARBA" id="ARBA00022679"/>
    </source>
</evidence>
<sequence>MPNKSNARVVVLNGGSSSGKSSIARALQELLPGIWLTFGVDTFIEALPGRGNSPRAGIHFEPDGSITFTPEHRALEGNWYAGLNAMAQAGASLILDEVMLAGAVGQERLRSAFTGTELIWVAVRCEAEIAAEREADRPDRVPGMARQQATSVHLHVNYHIEVDTSRRSVADCAAEISRRLTEDFLDG</sequence>
<keyword evidence="3" id="KW-0418">Kinase</keyword>
<evidence type="ECO:0000256" key="2">
    <source>
        <dbReference type="ARBA" id="ARBA00022741"/>
    </source>
</evidence>
<dbReference type="PATRIC" id="fig|1618207.4.peg.2361"/>
<dbReference type="Pfam" id="PF07931">
    <property type="entry name" value="CPT"/>
    <property type="match status" value="1"/>
</dbReference>
<evidence type="ECO:0008006" key="9">
    <source>
        <dbReference type="Google" id="ProtNLM"/>
    </source>
</evidence>
<dbReference type="InterPro" id="IPR023865">
    <property type="entry name" value="Aliphatic_acid_kinase_CS"/>
</dbReference>
<keyword evidence="8" id="KW-1185">Reference proteome</keyword>